<dbReference type="AlphaFoldDB" id="A0A158PC55"/>
<dbReference type="STRING" id="6313.A0A158PC55"/>
<reference evidence="2" key="2">
    <citation type="submission" date="2016-04" db="UniProtKB">
        <authorList>
            <consortium name="WormBaseParasite"/>
        </authorList>
    </citation>
    <scope>IDENTIFICATION</scope>
</reference>
<protein>
    <submittedName>
        <fullName evidence="2">Carbohydrate sulfotransferase</fullName>
    </submittedName>
</protein>
<dbReference type="GO" id="GO:1902884">
    <property type="term" value="P:positive regulation of response to oxidative stress"/>
    <property type="evidence" value="ECO:0007669"/>
    <property type="project" value="InterPro"/>
</dbReference>
<evidence type="ECO:0000313" key="1">
    <source>
        <dbReference type="Proteomes" id="UP000035642"/>
    </source>
</evidence>
<dbReference type="InterPro" id="IPR007669">
    <property type="entry name" value="Chst-1-like"/>
</dbReference>
<dbReference type="InterPro" id="IPR005331">
    <property type="entry name" value="Sulfotransferase"/>
</dbReference>
<proteinExistence type="predicted"/>
<dbReference type="Pfam" id="PF03567">
    <property type="entry name" value="Sulfotransfer_2"/>
    <property type="match status" value="1"/>
</dbReference>
<dbReference type="GO" id="GO:0016020">
    <property type="term" value="C:membrane"/>
    <property type="evidence" value="ECO:0007669"/>
    <property type="project" value="InterPro"/>
</dbReference>
<dbReference type="PANTHER" id="PTHR22900">
    <property type="entry name" value="PROTEIN CBG14245-RELATED"/>
    <property type="match status" value="1"/>
</dbReference>
<dbReference type="Proteomes" id="UP000035642">
    <property type="component" value="Unassembled WGS sequence"/>
</dbReference>
<dbReference type="GO" id="GO:0047756">
    <property type="term" value="F:chondroitin 4-sulfotransferase activity"/>
    <property type="evidence" value="ECO:0007669"/>
    <property type="project" value="InterPro"/>
</dbReference>
<organism evidence="1 2">
    <name type="scientific">Angiostrongylus cantonensis</name>
    <name type="common">Rat lungworm</name>
    <dbReference type="NCBI Taxonomy" id="6313"/>
    <lineage>
        <taxon>Eukaryota</taxon>
        <taxon>Metazoa</taxon>
        <taxon>Ecdysozoa</taxon>
        <taxon>Nematoda</taxon>
        <taxon>Chromadorea</taxon>
        <taxon>Rhabditida</taxon>
        <taxon>Rhabditina</taxon>
        <taxon>Rhabditomorpha</taxon>
        <taxon>Strongyloidea</taxon>
        <taxon>Metastrongylidae</taxon>
        <taxon>Angiostrongylus</taxon>
    </lineage>
</organism>
<evidence type="ECO:0000313" key="2">
    <source>
        <dbReference type="WBParaSite" id="ACAC_0001193301-mRNA-1"/>
    </source>
</evidence>
<reference evidence="1" key="1">
    <citation type="submission" date="2012-09" db="EMBL/GenBank/DDBJ databases">
        <authorList>
            <person name="Martin A.A."/>
        </authorList>
    </citation>
    <scope>NUCLEOTIDE SEQUENCE</scope>
</reference>
<dbReference type="WBParaSite" id="ACAC_0001193301-mRNA-1">
    <property type="protein sequence ID" value="ACAC_0001193301-mRNA-1"/>
    <property type="gene ID" value="ACAC_0001193301"/>
</dbReference>
<accession>A0A158PC55</accession>
<sequence>MTNWERCGTCFSVFYDSRIENPYFQLMNVSEQIYSSSNAPHSLPLSCLDVFHMRGIRKNEYGSIRALRPFRNQTSGKDISWLNIIVTRDPLERFISGFINKYREEVCYNCGNNIQCVMERQYERLMGVSQTPSLHHTVEDSHFAPQTCNLRRYKLIKYSGSNITLMMNELDLELRKRGVPNDILQDIRSQLQTFANSTLTKGLPKKIKQISQYRILQAHTLQSPRTQLTVNDKIHSR</sequence>
<dbReference type="GO" id="GO:0050650">
    <property type="term" value="P:chondroitin sulfate proteoglycan biosynthetic process"/>
    <property type="evidence" value="ECO:0007669"/>
    <property type="project" value="InterPro"/>
</dbReference>
<dbReference type="PANTHER" id="PTHR22900:SF5">
    <property type="entry name" value="PROTEIN CBG14245"/>
    <property type="match status" value="1"/>
</dbReference>
<keyword evidence="1" id="KW-1185">Reference proteome</keyword>
<name>A0A158PC55_ANGCA</name>